<reference evidence="1" key="1">
    <citation type="submission" date="2020-03" db="EMBL/GenBank/DDBJ databases">
        <title>The deep terrestrial virosphere.</title>
        <authorList>
            <person name="Holmfeldt K."/>
            <person name="Nilsson E."/>
            <person name="Simone D."/>
            <person name="Lopez-Fernandez M."/>
            <person name="Wu X."/>
            <person name="de Brujin I."/>
            <person name="Lundin D."/>
            <person name="Andersson A."/>
            <person name="Bertilsson S."/>
            <person name="Dopson M."/>
        </authorList>
    </citation>
    <scope>NUCLEOTIDE SEQUENCE</scope>
    <source>
        <strain evidence="2">MM415A00216</strain>
        <strain evidence="1">MM415B00427</strain>
    </source>
</reference>
<sequence>MNNDNKKNTVHLLGRIGWRFSVQAYPTVSGIVDYYLVYDSAYRSKYPEVIRPVSKAEYADADGDDDNKRFNVPAAYGEVVRRHEPELTKEEYPAFAWISPELLSIICGQAQPFPIAKVYDPGALLRSVMLTGFVVDESTERAK</sequence>
<organism evidence="1">
    <name type="scientific">viral metagenome</name>
    <dbReference type="NCBI Taxonomy" id="1070528"/>
    <lineage>
        <taxon>unclassified sequences</taxon>
        <taxon>metagenomes</taxon>
        <taxon>organismal metagenomes</taxon>
    </lineage>
</organism>
<name>A0A6M3J538_9ZZZZ</name>
<evidence type="ECO:0000313" key="1">
    <source>
        <dbReference type="EMBL" id="QJA65149.1"/>
    </source>
</evidence>
<dbReference type="EMBL" id="MT141533">
    <property type="protein sequence ID" value="QJA65149.1"/>
    <property type="molecule type" value="Genomic_DNA"/>
</dbReference>
<accession>A0A6M3J538</accession>
<proteinExistence type="predicted"/>
<protein>
    <submittedName>
        <fullName evidence="1">Uncharacterized protein</fullName>
    </submittedName>
</protein>
<evidence type="ECO:0000313" key="2">
    <source>
        <dbReference type="EMBL" id="QJA84204.1"/>
    </source>
</evidence>
<dbReference type="AlphaFoldDB" id="A0A6M3J538"/>
<gene>
    <name evidence="2" type="ORF">MM415A00216_0048</name>
    <name evidence="1" type="ORF">MM415B00427_0003</name>
</gene>
<dbReference type="EMBL" id="MT142525">
    <property type="protein sequence ID" value="QJA84204.1"/>
    <property type="molecule type" value="Genomic_DNA"/>
</dbReference>